<evidence type="ECO:0000313" key="10">
    <source>
        <dbReference type="EMBL" id="CAG2056029.1"/>
    </source>
</evidence>
<feature type="compositionally biased region" description="Pro residues" evidence="8">
    <location>
        <begin position="437"/>
        <end position="446"/>
    </location>
</feature>
<name>A0ABN7NNQ5_TIMPD</name>
<keyword evidence="6" id="KW-0238">DNA-binding</keyword>
<protein>
    <recommendedName>
        <fullName evidence="9">CXXC-type domain-containing protein</fullName>
    </recommendedName>
</protein>
<keyword evidence="4 7" id="KW-0863">Zinc-finger</keyword>
<comment type="subcellular location">
    <subcellularLocation>
        <location evidence="1">Cytoplasm</location>
    </subcellularLocation>
</comment>
<gene>
    <name evidence="10" type="ORF">TPAB3V08_LOCUS3026</name>
</gene>
<evidence type="ECO:0000256" key="3">
    <source>
        <dbReference type="ARBA" id="ARBA00022723"/>
    </source>
</evidence>
<sequence>MSIARLFVCPRLSTGVNTMRTLNRKVYGLFFIQLELWSVFTNTSRFSVNLQHPVLNPTPLSQVRTNYEYDTGSPKGRWRNKRRRCGLCEGCLVLDNCGLCSVCINPNTHQVCKLRQCSHLQHKSFNPSVDKLPPLLPAYPQALPLPKTNGSIPRGSKKPRKKAPLHDMPPDMRLRTHTVSNSNMMQIQSYEQPPLHLSTQFGAIACHFNVLEAQRSIANNSGFGIQNGLVNQGALNMSRALHDNEGNYPNIHPGRSSDHWLNPYCVPPHNGRMFPSHRGQLIVPPPDNLNVRSFPNGHGPLNVSLPQEGGPNTSTTLISSSSLVKHNSTKLSSSNTSTTLNHMERSMLNYLPSYPHPSLELKPQHSLGPPLSANQPPPNYGVPPQLSNTHQSMGSRHTLPNPQYSMELVPKLPNQHHFRLPDPRQLMGHPIQNFKGPPRPPYCSLR</sequence>
<evidence type="ECO:0000256" key="5">
    <source>
        <dbReference type="ARBA" id="ARBA00022833"/>
    </source>
</evidence>
<keyword evidence="3" id="KW-0479">Metal-binding</keyword>
<evidence type="ECO:0000256" key="1">
    <source>
        <dbReference type="ARBA" id="ARBA00004496"/>
    </source>
</evidence>
<organism evidence="10 11">
    <name type="scientific">Timema podura</name>
    <name type="common">Walking stick</name>
    <dbReference type="NCBI Taxonomy" id="61482"/>
    <lineage>
        <taxon>Eukaryota</taxon>
        <taxon>Metazoa</taxon>
        <taxon>Ecdysozoa</taxon>
        <taxon>Arthropoda</taxon>
        <taxon>Hexapoda</taxon>
        <taxon>Insecta</taxon>
        <taxon>Pterygota</taxon>
        <taxon>Neoptera</taxon>
        <taxon>Polyneoptera</taxon>
        <taxon>Phasmatodea</taxon>
        <taxon>Timematodea</taxon>
        <taxon>Timematoidea</taxon>
        <taxon>Timematidae</taxon>
        <taxon>Timema</taxon>
    </lineage>
</organism>
<evidence type="ECO:0000256" key="6">
    <source>
        <dbReference type="ARBA" id="ARBA00023125"/>
    </source>
</evidence>
<reference evidence="10" key="1">
    <citation type="submission" date="2021-03" db="EMBL/GenBank/DDBJ databases">
        <authorList>
            <person name="Tran Van P."/>
        </authorList>
    </citation>
    <scope>NUCLEOTIDE SEQUENCE</scope>
</reference>
<feature type="compositionally biased region" description="Polar residues" evidence="8">
    <location>
        <begin position="385"/>
        <end position="403"/>
    </location>
</feature>
<evidence type="ECO:0000256" key="2">
    <source>
        <dbReference type="ARBA" id="ARBA00022490"/>
    </source>
</evidence>
<dbReference type="PANTHER" id="PTHR13419">
    <property type="entry name" value="ZINC FINGER-CONTAINING"/>
    <property type="match status" value="1"/>
</dbReference>
<evidence type="ECO:0000259" key="9">
    <source>
        <dbReference type="PROSITE" id="PS51058"/>
    </source>
</evidence>
<accession>A0ABN7NNQ5</accession>
<evidence type="ECO:0000256" key="8">
    <source>
        <dbReference type="SAM" id="MobiDB-lite"/>
    </source>
</evidence>
<dbReference type="Proteomes" id="UP001153148">
    <property type="component" value="Unassembled WGS sequence"/>
</dbReference>
<dbReference type="EMBL" id="CAJPIN010003265">
    <property type="protein sequence ID" value="CAG2056029.1"/>
    <property type="molecule type" value="Genomic_DNA"/>
</dbReference>
<comment type="caution">
    <text evidence="10">The sequence shown here is derived from an EMBL/GenBank/DDBJ whole genome shotgun (WGS) entry which is preliminary data.</text>
</comment>
<evidence type="ECO:0000256" key="4">
    <source>
        <dbReference type="ARBA" id="ARBA00022771"/>
    </source>
</evidence>
<keyword evidence="2" id="KW-0963">Cytoplasm</keyword>
<proteinExistence type="predicted"/>
<feature type="region of interest" description="Disordered" evidence="8">
    <location>
        <begin position="423"/>
        <end position="446"/>
    </location>
</feature>
<evidence type="ECO:0000313" key="11">
    <source>
        <dbReference type="Proteomes" id="UP001153148"/>
    </source>
</evidence>
<dbReference type="InterPro" id="IPR040388">
    <property type="entry name" value="CXXC4/CXXC5"/>
</dbReference>
<evidence type="ECO:0000256" key="7">
    <source>
        <dbReference type="PROSITE-ProRule" id="PRU00509"/>
    </source>
</evidence>
<dbReference type="PANTHER" id="PTHR13419:SF0">
    <property type="entry name" value="CXXC-TYPE DOMAIN-CONTAINING PROTEIN"/>
    <property type="match status" value="1"/>
</dbReference>
<keyword evidence="11" id="KW-1185">Reference proteome</keyword>
<dbReference type="Pfam" id="PF02008">
    <property type="entry name" value="zf-CXXC"/>
    <property type="match status" value="1"/>
</dbReference>
<keyword evidence="5" id="KW-0862">Zinc</keyword>
<dbReference type="InterPro" id="IPR002857">
    <property type="entry name" value="Znf_CXXC"/>
</dbReference>
<dbReference type="PROSITE" id="PS51058">
    <property type="entry name" value="ZF_CXXC"/>
    <property type="match status" value="1"/>
</dbReference>
<feature type="domain" description="CXXC-type" evidence="9">
    <location>
        <begin position="78"/>
        <end position="118"/>
    </location>
</feature>
<feature type="region of interest" description="Disordered" evidence="8">
    <location>
        <begin position="143"/>
        <end position="171"/>
    </location>
</feature>
<feature type="region of interest" description="Disordered" evidence="8">
    <location>
        <begin position="354"/>
        <end position="403"/>
    </location>
</feature>